<dbReference type="OrthoDB" id="1846031at2"/>
<evidence type="ECO:0000256" key="5">
    <source>
        <dbReference type="SAM" id="MobiDB-lite"/>
    </source>
</evidence>
<dbReference type="PANTHER" id="PTHR30532">
    <property type="entry name" value="IRON III DICITRATE-BINDING PERIPLASMIC PROTEIN"/>
    <property type="match status" value="1"/>
</dbReference>
<reference evidence="8 9" key="1">
    <citation type="submission" date="2018-11" db="EMBL/GenBank/DDBJ databases">
        <title>Draft genome of Simplicispira Flexivirga sp. BO-16.</title>
        <authorList>
            <person name="Im W.T."/>
        </authorList>
    </citation>
    <scope>NUCLEOTIDE SEQUENCE [LARGE SCALE GENOMIC DNA]</scope>
    <source>
        <strain evidence="8 9">BO-16</strain>
    </source>
</reference>
<proteinExistence type="inferred from homology"/>
<dbReference type="Gene3D" id="3.40.50.1980">
    <property type="entry name" value="Nitrogenase molybdenum iron protein domain"/>
    <property type="match status" value="2"/>
</dbReference>
<feature type="signal peptide" evidence="6">
    <location>
        <begin position="1"/>
        <end position="21"/>
    </location>
</feature>
<gene>
    <name evidence="8" type="ORF">EFY87_12850</name>
</gene>
<sequence length="327" mass="33515">MKVTPARRAVLFATVVTLPLAACGSGSSGGAAKGSPSGAGTSASTATGTSGAAFPRTVKTSYGSVRIPSAPRRIVVLGAQSAEAVLALGGKPVAIDTGGSAYTPWLQDKVGDAAHQTLSDSKSVKVEAIAADRPDLIVVANWIMQLPGVASRLRALAPTVDVPENSVNPDWDKVIESTADALGKPAAGTALVSSLKSRMASAGKGIAPNTTYNWVRFDAQGWGMGNGSLLDSFGLKPAHSQNNSNTEVLSAERTNELTGDALFVWAYGKTAADVRAAPGAAQLPSVKKGTLQIVDLNFALALNSPGAYGIPWLIDQIRPTLAKLKSQ</sequence>
<dbReference type="PANTHER" id="PTHR30532:SF24">
    <property type="entry name" value="FERRIC ENTEROBACTIN-BINDING PERIPLASMIC PROTEIN FEPB"/>
    <property type="match status" value="1"/>
</dbReference>
<evidence type="ECO:0000256" key="3">
    <source>
        <dbReference type="ARBA" id="ARBA00022448"/>
    </source>
</evidence>
<comment type="similarity">
    <text evidence="2">Belongs to the bacterial solute-binding protein 8 family.</text>
</comment>
<dbReference type="Proteomes" id="UP000271678">
    <property type="component" value="Unassembled WGS sequence"/>
</dbReference>
<dbReference type="InterPro" id="IPR051313">
    <property type="entry name" value="Bact_iron-sidero_bind"/>
</dbReference>
<keyword evidence="4 6" id="KW-0732">Signal</keyword>
<evidence type="ECO:0000313" key="8">
    <source>
        <dbReference type="EMBL" id="RNI21157.1"/>
    </source>
</evidence>
<comment type="caution">
    <text evidence="8">The sequence shown here is derived from an EMBL/GenBank/DDBJ whole genome shotgun (WGS) entry which is preliminary data.</text>
</comment>
<organism evidence="8 9">
    <name type="scientific">Flexivirga caeni</name>
    <dbReference type="NCBI Taxonomy" id="2294115"/>
    <lineage>
        <taxon>Bacteria</taxon>
        <taxon>Bacillati</taxon>
        <taxon>Actinomycetota</taxon>
        <taxon>Actinomycetes</taxon>
        <taxon>Micrococcales</taxon>
        <taxon>Dermacoccaceae</taxon>
        <taxon>Flexivirga</taxon>
    </lineage>
</organism>
<evidence type="ECO:0000313" key="9">
    <source>
        <dbReference type="Proteomes" id="UP000271678"/>
    </source>
</evidence>
<dbReference type="GO" id="GO:1901678">
    <property type="term" value="P:iron coordination entity transport"/>
    <property type="evidence" value="ECO:0007669"/>
    <property type="project" value="UniProtKB-ARBA"/>
</dbReference>
<comment type="subcellular location">
    <subcellularLocation>
        <location evidence="1">Cell envelope</location>
    </subcellularLocation>
</comment>
<dbReference type="PROSITE" id="PS50983">
    <property type="entry name" value="FE_B12_PBP"/>
    <property type="match status" value="1"/>
</dbReference>
<keyword evidence="3" id="KW-0813">Transport</keyword>
<feature type="chain" id="PRO_5038579816" evidence="6">
    <location>
        <begin position="22"/>
        <end position="327"/>
    </location>
</feature>
<evidence type="ECO:0000256" key="2">
    <source>
        <dbReference type="ARBA" id="ARBA00008814"/>
    </source>
</evidence>
<evidence type="ECO:0000256" key="1">
    <source>
        <dbReference type="ARBA" id="ARBA00004196"/>
    </source>
</evidence>
<dbReference type="SUPFAM" id="SSF53807">
    <property type="entry name" value="Helical backbone' metal receptor"/>
    <property type="match status" value="1"/>
</dbReference>
<accession>A0A3M9M7F9</accession>
<dbReference type="GO" id="GO:0030288">
    <property type="term" value="C:outer membrane-bounded periplasmic space"/>
    <property type="evidence" value="ECO:0007669"/>
    <property type="project" value="TreeGrafter"/>
</dbReference>
<evidence type="ECO:0000256" key="6">
    <source>
        <dbReference type="SAM" id="SignalP"/>
    </source>
</evidence>
<feature type="domain" description="Fe/B12 periplasmic-binding" evidence="7">
    <location>
        <begin position="73"/>
        <end position="325"/>
    </location>
</feature>
<name>A0A3M9M7F9_9MICO</name>
<dbReference type="InterPro" id="IPR002491">
    <property type="entry name" value="ABC_transptr_periplasmic_BD"/>
</dbReference>
<keyword evidence="9" id="KW-1185">Reference proteome</keyword>
<feature type="compositionally biased region" description="Low complexity" evidence="5">
    <location>
        <begin position="33"/>
        <end position="50"/>
    </location>
</feature>
<dbReference type="RefSeq" id="WP_123271876.1">
    <property type="nucleotide sequence ID" value="NZ_RJJQ01000012.1"/>
</dbReference>
<evidence type="ECO:0000259" key="7">
    <source>
        <dbReference type="PROSITE" id="PS50983"/>
    </source>
</evidence>
<dbReference type="Pfam" id="PF01497">
    <property type="entry name" value="Peripla_BP_2"/>
    <property type="match status" value="1"/>
</dbReference>
<feature type="region of interest" description="Disordered" evidence="5">
    <location>
        <begin position="25"/>
        <end position="50"/>
    </location>
</feature>
<dbReference type="AlphaFoldDB" id="A0A3M9M7F9"/>
<evidence type="ECO:0000256" key="4">
    <source>
        <dbReference type="ARBA" id="ARBA00022729"/>
    </source>
</evidence>
<protein>
    <submittedName>
        <fullName evidence="8">ABC transporter substrate-binding protein</fullName>
    </submittedName>
</protein>
<dbReference type="EMBL" id="RJJQ01000012">
    <property type="protein sequence ID" value="RNI21157.1"/>
    <property type="molecule type" value="Genomic_DNA"/>
</dbReference>